<organism evidence="2 3">
    <name type="scientific">Chitinophaga horti</name>
    <dbReference type="NCBI Taxonomy" id="2920382"/>
    <lineage>
        <taxon>Bacteria</taxon>
        <taxon>Pseudomonadati</taxon>
        <taxon>Bacteroidota</taxon>
        <taxon>Chitinophagia</taxon>
        <taxon>Chitinophagales</taxon>
        <taxon>Chitinophagaceae</taxon>
        <taxon>Chitinophaga</taxon>
    </lineage>
</organism>
<feature type="compositionally biased region" description="Basic and acidic residues" evidence="1">
    <location>
        <begin position="123"/>
        <end position="137"/>
    </location>
</feature>
<evidence type="ECO:0000256" key="1">
    <source>
        <dbReference type="SAM" id="MobiDB-lite"/>
    </source>
</evidence>
<gene>
    <name evidence="2" type="ORF">MKQ68_21580</name>
</gene>
<protein>
    <submittedName>
        <fullName evidence="2">Uncharacterized protein</fullName>
    </submittedName>
</protein>
<evidence type="ECO:0000313" key="2">
    <source>
        <dbReference type="EMBL" id="UYQ92674.1"/>
    </source>
</evidence>
<proteinExistence type="predicted"/>
<keyword evidence="3" id="KW-1185">Reference proteome</keyword>
<reference evidence="2" key="1">
    <citation type="submission" date="2022-10" db="EMBL/GenBank/DDBJ databases">
        <title>Chitinophaga sp. nov., isolated from soil.</title>
        <authorList>
            <person name="Jeon C.O."/>
        </authorList>
    </citation>
    <scope>NUCLEOTIDE SEQUENCE</scope>
    <source>
        <strain evidence="2">R8</strain>
    </source>
</reference>
<name>A0ABY6IZ46_9BACT</name>
<feature type="compositionally biased region" description="Acidic residues" evidence="1">
    <location>
        <begin position="48"/>
        <end position="64"/>
    </location>
</feature>
<evidence type="ECO:0000313" key="3">
    <source>
        <dbReference type="Proteomes" id="UP001162741"/>
    </source>
</evidence>
<dbReference type="RefSeq" id="WP_264280903.1">
    <property type="nucleotide sequence ID" value="NZ_CP107006.1"/>
</dbReference>
<feature type="compositionally biased region" description="Acidic residues" evidence="1">
    <location>
        <begin position="86"/>
        <end position="116"/>
    </location>
</feature>
<accession>A0ABY6IZ46</accession>
<dbReference type="Proteomes" id="UP001162741">
    <property type="component" value="Chromosome"/>
</dbReference>
<feature type="region of interest" description="Disordered" evidence="1">
    <location>
        <begin position="1"/>
        <end position="137"/>
    </location>
</feature>
<sequence>MSKQKKNTEGYPHYPASEDIYNNAEHTGQGGAPDSKDPEDLAPLLNSDDIEESDADVTEDDLEILGDPLRDFELEDNSDIVRPEREEGDEDLDDLDVPGEELDDDLEEIGEEDEENNYYSLGGDRHGIDIDPEEEKY</sequence>
<dbReference type="EMBL" id="CP107006">
    <property type="protein sequence ID" value="UYQ92674.1"/>
    <property type="molecule type" value="Genomic_DNA"/>
</dbReference>